<dbReference type="RefSeq" id="WP_163605194.1">
    <property type="nucleotide sequence ID" value="NZ_JAABOO010000001.1"/>
</dbReference>
<dbReference type="PANTHER" id="PTHR38686">
    <property type="entry name" value="APOLIPOPROTEIN N-ACYLTRANSFERASE"/>
    <property type="match status" value="1"/>
</dbReference>
<keyword evidence="7 9" id="KW-0472">Membrane</keyword>
<comment type="caution">
    <text evidence="11">The sequence shown here is derived from an EMBL/GenBank/DDBJ whole genome shotgun (WGS) entry which is preliminary data.</text>
</comment>
<dbReference type="SUPFAM" id="SSF56317">
    <property type="entry name" value="Carbon-nitrogen hydrolase"/>
    <property type="match status" value="1"/>
</dbReference>
<evidence type="ECO:0000256" key="1">
    <source>
        <dbReference type="ARBA" id="ARBA00004651"/>
    </source>
</evidence>
<feature type="transmembrane region" description="Helical" evidence="9">
    <location>
        <begin position="192"/>
        <end position="210"/>
    </location>
</feature>
<dbReference type="UniPathway" id="UPA00666"/>
<dbReference type="InterPro" id="IPR004563">
    <property type="entry name" value="Apolipo_AcylTrfase"/>
</dbReference>
<dbReference type="Pfam" id="PF00795">
    <property type="entry name" value="CN_hydrolase"/>
    <property type="match status" value="1"/>
</dbReference>
<dbReference type="HAMAP" id="MF_01148">
    <property type="entry name" value="Lnt"/>
    <property type="match status" value="1"/>
</dbReference>
<dbReference type="InterPro" id="IPR036526">
    <property type="entry name" value="C-N_Hydrolase_sf"/>
</dbReference>
<comment type="subcellular location">
    <subcellularLocation>
        <location evidence="1 9">Cell membrane</location>
        <topology evidence="1 9">Multi-pass membrane protein</topology>
    </subcellularLocation>
</comment>
<organism evidence="11 12">
    <name type="scientific">Leptobacterium flavescens</name>
    <dbReference type="NCBI Taxonomy" id="472055"/>
    <lineage>
        <taxon>Bacteria</taxon>
        <taxon>Pseudomonadati</taxon>
        <taxon>Bacteroidota</taxon>
        <taxon>Flavobacteriia</taxon>
        <taxon>Flavobacteriales</taxon>
        <taxon>Flavobacteriaceae</taxon>
        <taxon>Leptobacterium</taxon>
    </lineage>
</organism>
<evidence type="ECO:0000256" key="2">
    <source>
        <dbReference type="ARBA" id="ARBA00010065"/>
    </source>
</evidence>
<evidence type="ECO:0000259" key="10">
    <source>
        <dbReference type="PROSITE" id="PS50263"/>
    </source>
</evidence>
<gene>
    <name evidence="9 11" type="primary">lnt</name>
    <name evidence="11" type="ORF">GWK08_01785</name>
</gene>
<comment type="pathway">
    <text evidence="9">Protein modification; lipoprotein biosynthesis (N-acyl transfer).</text>
</comment>
<feature type="transmembrane region" description="Helical" evidence="9">
    <location>
        <begin position="508"/>
        <end position="526"/>
    </location>
</feature>
<proteinExistence type="inferred from homology"/>
<dbReference type="EMBL" id="JAABOO010000001">
    <property type="protein sequence ID" value="NER12160.1"/>
    <property type="molecule type" value="Genomic_DNA"/>
</dbReference>
<dbReference type="NCBIfam" id="TIGR00546">
    <property type="entry name" value="lnt"/>
    <property type="match status" value="1"/>
</dbReference>
<feature type="domain" description="CN hydrolase" evidence="10">
    <location>
        <begin position="220"/>
        <end position="495"/>
    </location>
</feature>
<keyword evidence="8 9" id="KW-0012">Acyltransferase</keyword>
<dbReference type="Pfam" id="PF20154">
    <property type="entry name" value="LNT_N"/>
    <property type="match status" value="1"/>
</dbReference>
<dbReference type="Gene3D" id="3.60.110.10">
    <property type="entry name" value="Carbon-nitrogen hydrolase"/>
    <property type="match status" value="1"/>
</dbReference>
<reference evidence="11 12" key="1">
    <citation type="submission" date="2020-01" db="EMBL/GenBank/DDBJ databases">
        <title>Leptobacterium flavescens.</title>
        <authorList>
            <person name="Wang G."/>
        </authorList>
    </citation>
    <scope>NUCLEOTIDE SEQUENCE [LARGE SCALE GENOMIC DNA]</scope>
    <source>
        <strain evidence="11 12">KCTC 22160</strain>
    </source>
</reference>
<feature type="transmembrane region" description="Helical" evidence="9">
    <location>
        <begin position="6"/>
        <end position="34"/>
    </location>
</feature>
<dbReference type="GO" id="GO:0005886">
    <property type="term" value="C:plasma membrane"/>
    <property type="evidence" value="ECO:0007669"/>
    <property type="project" value="UniProtKB-SubCell"/>
</dbReference>
<evidence type="ECO:0000313" key="11">
    <source>
        <dbReference type="EMBL" id="NER12160.1"/>
    </source>
</evidence>
<dbReference type="PROSITE" id="PS50263">
    <property type="entry name" value="CN_HYDROLASE"/>
    <property type="match status" value="1"/>
</dbReference>
<evidence type="ECO:0000256" key="8">
    <source>
        <dbReference type="ARBA" id="ARBA00023315"/>
    </source>
</evidence>
<dbReference type="GO" id="GO:0016410">
    <property type="term" value="F:N-acyltransferase activity"/>
    <property type="evidence" value="ECO:0007669"/>
    <property type="project" value="UniProtKB-UniRule"/>
</dbReference>
<keyword evidence="4 9" id="KW-0808">Transferase</keyword>
<keyword evidence="12" id="KW-1185">Reference proteome</keyword>
<keyword evidence="6 9" id="KW-1133">Transmembrane helix</keyword>
<evidence type="ECO:0000256" key="6">
    <source>
        <dbReference type="ARBA" id="ARBA00022989"/>
    </source>
</evidence>
<dbReference type="CDD" id="cd07571">
    <property type="entry name" value="ALP_N-acyl_transferase"/>
    <property type="match status" value="1"/>
</dbReference>
<dbReference type="GO" id="GO:0042158">
    <property type="term" value="P:lipoprotein biosynthetic process"/>
    <property type="evidence" value="ECO:0007669"/>
    <property type="project" value="UniProtKB-UniRule"/>
</dbReference>
<comment type="function">
    <text evidence="9">Catalyzes the phospholipid dependent N-acylation of the N-terminal cysteine of apolipoprotein, the last step in lipoprotein maturation.</text>
</comment>
<evidence type="ECO:0000256" key="4">
    <source>
        <dbReference type="ARBA" id="ARBA00022679"/>
    </source>
</evidence>
<feature type="transmembrane region" description="Helical" evidence="9">
    <location>
        <begin position="150"/>
        <end position="172"/>
    </location>
</feature>
<dbReference type="AlphaFoldDB" id="A0A6P0UI76"/>
<protein>
    <recommendedName>
        <fullName evidence="9">Apolipoprotein N-acyltransferase</fullName>
        <shortName evidence="9">ALP N-acyltransferase</shortName>
        <ecNumber evidence="9">2.3.1.269</ecNumber>
    </recommendedName>
</protein>
<evidence type="ECO:0000256" key="9">
    <source>
        <dbReference type="HAMAP-Rule" id="MF_01148"/>
    </source>
</evidence>
<keyword evidence="11" id="KW-0449">Lipoprotein</keyword>
<feature type="transmembrane region" description="Helical" evidence="9">
    <location>
        <begin position="112"/>
        <end position="130"/>
    </location>
</feature>
<comment type="similarity">
    <text evidence="2 9">Belongs to the CN hydrolase family. Apolipoprotein N-acyltransferase subfamily.</text>
</comment>
<name>A0A6P0UI76_9FLAO</name>
<dbReference type="PANTHER" id="PTHR38686:SF1">
    <property type="entry name" value="APOLIPOPROTEIN N-ACYLTRANSFERASE"/>
    <property type="match status" value="1"/>
</dbReference>
<comment type="catalytic activity">
    <reaction evidence="9">
        <text>N-terminal S-1,2-diacyl-sn-glyceryl-L-cysteinyl-[lipoprotein] + a glycerophospholipid = N-acyl-S-1,2-diacyl-sn-glyceryl-L-cysteinyl-[lipoprotein] + a 2-acyl-sn-glycero-3-phospholipid + H(+)</text>
        <dbReference type="Rhea" id="RHEA:48228"/>
        <dbReference type="Rhea" id="RHEA-COMP:14681"/>
        <dbReference type="Rhea" id="RHEA-COMP:14684"/>
        <dbReference type="ChEBI" id="CHEBI:15378"/>
        <dbReference type="ChEBI" id="CHEBI:136912"/>
        <dbReference type="ChEBI" id="CHEBI:140656"/>
        <dbReference type="ChEBI" id="CHEBI:140657"/>
        <dbReference type="ChEBI" id="CHEBI:140660"/>
        <dbReference type="EC" id="2.3.1.269"/>
    </reaction>
</comment>
<evidence type="ECO:0000313" key="12">
    <source>
        <dbReference type="Proteomes" id="UP000468581"/>
    </source>
</evidence>
<sequence>MLKNKLVLATITGLLLAAGWPTYGLPIFLFFAFIPLLFAEKEIRLSDKKRKGLKSFLLAYLAFLVWNSITTWWIWYSSAFGMFFAILVNTLLMALVFLVFHHVARRLPQRLHLIFLPVIWIAFEKFHLNWDFSWPWLNLGNAFSNHTAWIQWYEYTGVFGGSLWVWIINILLFKIIEKYRENKDRKALSRGIAINVLLFAVPVIISMIILKTYKESSEKVNIVVVQPNVDPYTEKFDQDNVTTTNELVAIAAEKIGPETDFVIAPETTLAMLTPIDKFQFTREKFVLQSLARKYPDINVLTGADMYRLYLNSKERPSKTANKTRRGDWVDYYNAAVLINRDDSLQFYIKSKLVVGVENFPFKSVLEPLLGDIMLDLGGTVATKGIQEERDILISQNKKFKAAPIICYESVYGEYVTDYVKKDANFLAIITNDAWWNNTQGHKQHLSYARLRAIETRRSIARSANTGISAFIDQKGNVLKTLGYELKGSLQASISLNSEKTFYVKYGDYIARLCVLLAGLIFLYAIAIKRKPKASLPPVK</sequence>
<dbReference type="InterPro" id="IPR003010">
    <property type="entry name" value="C-N_Hydrolase"/>
</dbReference>
<feature type="transmembrane region" description="Helical" evidence="9">
    <location>
        <begin position="55"/>
        <end position="75"/>
    </location>
</feature>
<dbReference type="InterPro" id="IPR045378">
    <property type="entry name" value="LNT_N"/>
</dbReference>
<dbReference type="Proteomes" id="UP000468581">
    <property type="component" value="Unassembled WGS sequence"/>
</dbReference>
<dbReference type="EC" id="2.3.1.269" evidence="9"/>
<keyword evidence="5 9" id="KW-0812">Transmembrane</keyword>
<evidence type="ECO:0000256" key="5">
    <source>
        <dbReference type="ARBA" id="ARBA00022692"/>
    </source>
</evidence>
<keyword evidence="3 9" id="KW-1003">Cell membrane</keyword>
<evidence type="ECO:0000256" key="3">
    <source>
        <dbReference type="ARBA" id="ARBA00022475"/>
    </source>
</evidence>
<evidence type="ECO:0000256" key="7">
    <source>
        <dbReference type="ARBA" id="ARBA00023136"/>
    </source>
</evidence>
<feature type="transmembrane region" description="Helical" evidence="9">
    <location>
        <begin position="81"/>
        <end position="100"/>
    </location>
</feature>
<accession>A0A6P0UI76</accession>